<accession>F3GBD9</accession>
<dbReference type="BioCyc" id="PSYR629263:G11X0-3570-MONOMER"/>
<dbReference type="EMBL" id="AEAI01000949">
    <property type="protein sequence ID" value="EGH44389.1"/>
    <property type="molecule type" value="Genomic_DNA"/>
</dbReference>
<evidence type="ECO:0000313" key="2">
    <source>
        <dbReference type="Proteomes" id="UP000004986"/>
    </source>
</evidence>
<gene>
    <name evidence="1" type="ORF">PSYPI_19151</name>
</gene>
<keyword evidence="2" id="KW-1185">Reference proteome</keyword>
<evidence type="ECO:0000313" key="1">
    <source>
        <dbReference type="EMBL" id="EGH44389.1"/>
    </source>
</evidence>
<name>F3GBD9_PSESJ</name>
<comment type="caution">
    <text evidence="1">The sequence shown here is derived from an EMBL/GenBank/DDBJ whole genome shotgun (WGS) entry which is preliminary data.</text>
</comment>
<dbReference type="Proteomes" id="UP000004986">
    <property type="component" value="Unassembled WGS sequence"/>
</dbReference>
<protein>
    <submittedName>
        <fullName evidence="1">Uncharacterized protein</fullName>
    </submittedName>
</protein>
<dbReference type="HOGENOM" id="CLU_2571241_0_0_6"/>
<dbReference type="AlphaFoldDB" id="F3GBD9"/>
<sequence>MYGQAAIGACVDHRTDAAVLVAGDGRQIDLDQRTADPGITQTATDVVPSSNIAEFKPWPSLFRSCRGLFRAISDSGLLVLS</sequence>
<proteinExistence type="predicted"/>
<reference evidence="1 2" key="1">
    <citation type="journal article" date="2011" name="PLoS Pathog.">
        <title>Dynamic evolution of pathogenicity revealed by sequencing and comparative genomics of 19 Pseudomonas syringae isolates.</title>
        <authorList>
            <person name="Baltrus D.A."/>
            <person name="Nishimura M.T."/>
            <person name="Romanchuk A."/>
            <person name="Chang J.H."/>
            <person name="Mukhtar M.S."/>
            <person name="Cherkis K."/>
            <person name="Roach J."/>
            <person name="Grant S.R."/>
            <person name="Jones C.D."/>
            <person name="Dangl J.L."/>
        </authorList>
    </citation>
    <scope>NUCLEOTIDE SEQUENCE [LARGE SCALE GENOMIC DNA]</scope>
    <source>
        <strain evidence="1 2">1704B</strain>
    </source>
</reference>
<organism evidence="1 2">
    <name type="scientific">Pseudomonas syringae pv. pisi str. 1704B</name>
    <dbReference type="NCBI Taxonomy" id="629263"/>
    <lineage>
        <taxon>Bacteria</taxon>
        <taxon>Pseudomonadati</taxon>
        <taxon>Pseudomonadota</taxon>
        <taxon>Gammaproteobacteria</taxon>
        <taxon>Pseudomonadales</taxon>
        <taxon>Pseudomonadaceae</taxon>
        <taxon>Pseudomonas</taxon>
        <taxon>Pseudomonas syringae</taxon>
    </lineage>
</organism>